<protein>
    <submittedName>
        <fullName evidence="1">Uncharacterized protein</fullName>
    </submittedName>
</protein>
<reference evidence="1" key="1">
    <citation type="submission" date="2022-12" db="EMBL/GenBank/DDBJ databases">
        <authorList>
            <person name="Brejova B."/>
        </authorList>
    </citation>
    <scope>NUCLEOTIDE SEQUENCE</scope>
</reference>
<organism evidence="1 2">
    <name type="scientific">Candida verbasci</name>
    <dbReference type="NCBI Taxonomy" id="1227364"/>
    <lineage>
        <taxon>Eukaryota</taxon>
        <taxon>Fungi</taxon>
        <taxon>Dikarya</taxon>
        <taxon>Ascomycota</taxon>
        <taxon>Saccharomycotina</taxon>
        <taxon>Pichiomycetes</taxon>
        <taxon>Debaryomycetaceae</taxon>
        <taxon>Candida/Lodderomyces clade</taxon>
        <taxon>Candida</taxon>
    </lineage>
</organism>
<comment type="caution">
    <text evidence="1">The sequence shown here is derived from an EMBL/GenBank/DDBJ whole genome shotgun (WGS) entry which is preliminary data.</text>
</comment>
<name>A0A9W4TR93_9ASCO</name>
<dbReference type="AlphaFoldDB" id="A0A9W4TR93"/>
<dbReference type="EMBL" id="CANTUO010000001">
    <property type="protein sequence ID" value="CAI5756786.1"/>
    <property type="molecule type" value="Genomic_DNA"/>
</dbReference>
<sequence>MTAKTNTSNSDFSFTLWDNCLSDYSYESEDEGDNANLVKKSEPEKQDKHVANSVNQVANSNNQVANSFNLFVLTKINYFKRKSKNKSKVHKVVKVASAQKVKGVIQAAKIEKPTTLNWKDTLDWTKRRGFPNENLTNFVESISMGSEYTKTRTNDGWFVIKGIRKD</sequence>
<evidence type="ECO:0000313" key="1">
    <source>
        <dbReference type="EMBL" id="CAI5756786.1"/>
    </source>
</evidence>
<gene>
    <name evidence="1" type="ORF">CANVERA_P1305</name>
</gene>
<keyword evidence="2" id="KW-1185">Reference proteome</keyword>
<evidence type="ECO:0000313" key="2">
    <source>
        <dbReference type="Proteomes" id="UP001152885"/>
    </source>
</evidence>
<dbReference type="Proteomes" id="UP001152885">
    <property type="component" value="Unassembled WGS sequence"/>
</dbReference>
<proteinExistence type="predicted"/>
<accession>A0A9W4TR93</accession>